<dbReference type="RefSeq" id="WP_306870287.1">
    <property type="nucleotide sequence ID" value="NZ_JAUSRB010000002.1"/>
</dbReference>
<accession>A0ABT9RI23</accession>
<evidence type="ECO:0000313" key="2">
    <source>
        <dbReference type="Proteomes" id="UP001230426"/>
    </source>
</evidence>
<keyword evidence="2" id="KW-1185">Reference proteome</keyword>
<dbReference type="EMBL" id="JAUSRB010000002">
    <property type="protein sequence ID" value="MDP9867995.1"/>
    <property type="molecule type" value="Genomic_DNA"/>
</dbReference>
<evidence type="ECO:0000313" key="1">
    <source>
        <dbReference type="EMBL" id="MDP9867995.1"/>
    </source>
</evidence>
<organism evidence="1 2">
    <name type="scientific">Streptosporangium brasiliense</name>
    <dbReference type="NCBI Taxonomy" id="47480"/>
    <lineage>
        <taxon>Bacteria</taxon>
        <taxon>Bacillati</taxon>
        <taxon>Actinomycetota</taxon>
        <taxon>Actinomycetes</taxon>
        <taxon>Streptosporangiales</taxon>
        <taxon>Streptosporangiaceae</taxon>
        <taxon>Streptosporangium</taxon>
    </lineage>
</organism>
<sequence>MDTASGIPGGAILSAYDPPVAMGPGNGDIKCARDMAPVGTVTAEPPLEAGSQSSPTVLQDAPATLRMLISRSTEHHVRTTRIMRRLVPIAVPRL</sequence>
<name>A0ABT9RI23_9ACTN</name>
<dbReference type="Proteomes" id="UP001230426">
    <property type="component" value="Unassembled WGS sequence"/>
</dbReference>
<reference evidence="1 2" key="1">
    <citation type="submission" date="2023-07" db="EMBL/GenBank/DDBJ databases">
        <title>Sequencing the genomes of 1000 actinobacteria strains.</title>
        <authorList>
            <person name="Klenk H.-P."/>
        </authorList>
    </citation>
    <scope>NUCLEOTIDE SEQUENCE [LARGE SCALE GENOMIC DNA]</scope>
    <source>
        <strain evidence="1 2">DSM 44109</strain>
    </source>
</reference>
<proteinExistence type="predicted"/>
<comment type="caution">
    <text evidence="1">The sequence shown here is derived from an EMBL/GenBank/DDBJ whole genome shotgun (WGS) entry which is preliminary data.</text>
</comment>
<gene>
    <name evidence="1" type="ORF">J2S55_007261</name>
</gene>
<evidence type="ECO:0008006" key="3">
    <source>
        <dbReference type="Google" id="ProtNLM"/>
    </source>
</evidence>
<protein>
    <recommendedName>
        <fullName evidence="3">DUF305 domain-containing protein</fullName>
    </recommendedName>
</protein>